<keyword evidence="2" id="KW-1185">Reference proteome</keyword>
<name>A0A2W2FJV1_9ACTN</name>
<evidence type="ECO:0000313" key="2">
    <source>
        <dbReference type="Proteomes" id="UP000248544"/>
    </source>
</evidence>
<reference evidence="1 2" key="1">
    <citation type="submission" date="2018-01" db="EMBL/GenBank/DDBJ databases">
        <title>Draft genome sequence of Sphaerisporangium sp. 7K107.</title>
        <authorList>
            <person name="Sahin N."/>
            <person name="Saygin H."/>
            <person name="Ay H."/>
        </authorList>
    </citation>
    <scope>NUCLEOTIDE SEQUENCE [LARGE SCALE GENOMIC DNA]</scope>
    <source>
        <strain evidence="1 2">7K107</strain>
    </source>
</reference>
<proteinExistence type="predicted"/>
<evidence type="ECO:0008006" key="3">
    <source>
        <dbReference type="Google" id="ProtNLM"/>
    </source>
</evidence>
<sequence length="348" mass="38612">MTQTGLTGGEDFMERRRLMQDSAKLAVGAAAAPVLMALTDAWQASTKPLPGATVSESMIDDWENAADVHHRNFIVDPPEVVLAALAIDFADMAPHLRRSQPLSVTRALNHVAARHAHWIAGGWFFMGARREATRWWARVRELADTSGDNEMAATARSWEVNCRISDPRENLVELLTLAEDACRAGGERPSMALVRAIATQAQVLALMGRDTDAVTMIRKAEAVFERMPSAHTWRAVREEGNLHFFRSFVYTLTQRHNQAAEAQEWGERQSIPGEYRIRQVRLHRAAAVARHEPEEGISQALRILEDHSDARQNPLVNGSARLVLTTLPDKARALPAAQELRALTAVST</sequence>
<organism evidence="1 2">
    <name type="scientific">Spongiactinospora gelatinilytica</name>
    <dbReference type="NCBI Taxonomy" id="2666298"/>
    <lineage>
        <taxon>Bacteria</taxon>
        <taxon>Bacillati</taxon>
        <taxon>Actinomycetota</taxon>
        <taxon>Actinomycetes</taxon>
        <taxon>Streptosporangiales</taxon>
        <taxon>Streptosporangiaceae</taxon>
        <taxon>Spongiactinospora</taxon>
    </lineage>
</organism>
<comment type="caution">
    <text evidence="1">The sequence shown here is derived from an EMBL/GenBank/DDBJ whole genome shotgun (WGS) entry which is preliminary data.</text>
</comment>
<gene>
    <name evidence="1" type="ORF">C1I98_25145</name>
</gene>
<evidence type="ECO:0000313" key="1">
    <source>
        <dbReference type="EMBL" id="PZG37526.1"/>
    </source>
</evidence>
<dbReference type="EMBL" id="POUA01000229">
    <property type="protein sequence ID" value="PZG37526.1"/>
    <property type="molecule type" value="Genomic_DNA"/>
</dbReference>
<dbReference type="Proteomes" id="UP000248544">
    <property type="component" value="Unassembled WGS sequence"/>
</dbReference>
<accession>A0A2W2FJV1</accession>
<protein>
    <recommendedName>
        <fullName evidence="3">XRE family transcriptional regulator</fullName>
    </recommendedName>
</protein>
<dbReference type="AlphaFoldDB" id="A0A2W2FJV1"/>